<dbReference type="InterPro" id="IPR001249">
    <property type="entry name" value="AcCoA_biotinCC"/>
</dbReference>
<dbReference type="PRINTS" id="PR01071">
    <property type="entry name" value="ACOABIOTINCC"/>
</dbReference>
<evidence type="ECO:0000256" key="7">
    <source>
        <dbReference type="ARBA" id="ARBA00023160"/>
    </source>
</evidence>
<keyword evidence="6 9" id="KW-0443">Lipid metabolism</keyword>
<feature type="compositionally biased region" description="Low complexity" evidence="10">
    <location>
        <begin position="66"/>
        <end position="75"/>
    </location>
</feature>
<feature type="region of interest" description="Disordered" evidence="10">
    <location>
        <begin position="43"/>
        <end position="75"/>
    </location>
</feature>
<dbReference type="CDD" id="cd06850">
    <property type="entry name" value="biotinyl_domain"/>
    <property type="match status" value="1"/>
</dbReference>
<dbReference type="SUPFAM" id="SSF51230">
    <property type="entry name" value="Single hybrid motif"/>
    <property type="match status" value="1"/>
</dbReference>
<dbReference type="InterPro" id="IPR050709">
    <property type="entry name" value="Biotin_Carboxyl_Carrier/Decarb"/>
</dbReference>
<dbReference type="RefSeq" id="WP_173568055.1">
    <property type="nucleotide sequence ID" value="NZ_WOTE01000009.1"/>
</dbReference>
<evidence type="ECO:0000256" key="10">
    <source>
        <dbReference type="SAM" id="MobiDB-lite"/>
    </source>
</evidence>
<name>A0ABX0KJR5_9PROT</name>
<dbReference type="PROSITE" id="PS50968">
    <property type="entry name" value="BIOTINYL_LIPOYL"/>
    <property type="match status" value="1"/>
</dbReference>
<evidence type="ECO:0000256" key="5">
    <source>
        <dbReference type="ARBA" id="ARBA00022832"/>
    </source>
</evidence>
<evidence type="ECO:0000256" key="8">
    <source>
        <dbReference type="ARBA" id="ARBA00023267"/>
    </source>
</evidence>
<sequence length="155" mass="16224">MDIQALKPLIDLFSQAPLQELDVSDGAQTVKITRAARYALAQSETCPPPASPLPSTGGEQVPDALPPLTTTPTNAPVQAQDICAPMYGTLHLAPSPDAPPFVSIGDTLAVGQQVALIEAMKVFTPVKATANGRLEAILAEDGQEVEADQPLMRLS</sequence>
<evidence type="ECO:0000256" key="4">
    <source>
        <dbReference type="ARBA" id="ARBA00022516"/>
    </source>
</evidence>
<dbReference type="PANTHER" id="PTHR45266:SF3">
    <property type="entry name" value="OXALOACETATE DECARBOXYLASE ALPHA CHAIN"/>
    <property type="match status" value="1"/>
</dbReference>
<dbReference type="PROSITE" id="PS00188">
    <property type="entry name" value="BIOTIN"/>
    <property type="match status" value="1"/>
</dbReference>
<evidence type="ECO:0000256" key="3">
    <source>
        <dbReference type="ARBA" id="ARBA00017562"/>
    </source>
</evidence>
<dbReference type="PANTHER" id="PTHR45266">
    <property type="entry name" value="OXALOACETATE DECARBOXYLASE ALPHA CHAIN"/>
    <property type="match status" value="1"/>
</dbReference>
<dbReference type="Gene3D" id="2.40.50.100">
    <property type="match status" value="1"/>
</dbReference>
<protein>
    <recommendedName>
        <fullName evidence="3 9">Biotin carboxyl carrier protein of acetyl-CoA carboxylase</fullName>
    </recommendedName>
</protein>
<accession>A0ABX0KJR5</accession>
<feature type="domain" description="Lipoyl-binding" evidence="11">
    <location>
        <begin position="79"/>
        <end position="155"/>
    </location>
</feature>
<keyword evidence="8 9" id="KW-0092">Biotin</keyword>
<reference evidence="12 13" key="1">
    <citation type="journal article" date="2020" name="Int. J. Syst. Evol. Microbiol.">
        <title>Novel acetic acid bacteria from cider fermentations: Acetobacter conturbans sp. nov. and Acetobacter fallax sp. nov.</title>
        <authorList>
            <person name="Sombolestani A.S."/>
            <person name="Cleenwerck I."/>
            <person name="Cnockaert M."/>
            <person name="Borremans W."/>
            <person name="Wieme A.D."/>
            <person name="De Vuyst L."/>
            <person name="Vandamme P."/>
        </authorList>
    </citation>
    <scope>NUCLEOTIDE SEQUENCE [LARGE SCALE GENOMIC DNA]</scope>
    <source>
        <strain evidence="12 13">LMG 23848</strain>
    </source>
</reference>
<dbReference type="InterPro" id="IPR001882">
    <property type="entry name" value="Biotin_BS"/>
</dbReference>
<comment type="function">
    <text evidence="1 9">This protein is a component of the acetyl coenzyme A carboxylase complex; first, biotin carboxylase catalyzes the carboxylation of the carrier protein and then the transcarboxylase transfers the carboxyl group to form malonyl-CoA.</text>
</comment>
<evidence type="ECO:0000256" key="1">
    <source>
        <dbReference type="ARBA" id="ARBA00003761"/>
    </source>
</evidence>
<evidence type="ECO:0000313" key="13">
    <source>
        <dbReference type="Proteomes" id="UP000657200"/>
    </source>
</evidence>
<keyword evidence="13" id="KW-1185">Reference proteome</keyword>
<evidence type="ECO:0000313" key="12">
    <source>
        <dbReference type="EMBL" id="NHO40362.1"/>
    </source>
</evidence>
<evidence type="ECO:0000256" key="9">
    <source>
        <dbReference type="RuleBase" id="RU364072"/>
    </source>
</evidence>
<proteinExistence type="predicted"/>
<keyword evidence="7 9" id="KW-0275">Fatty acid biosynthesis</keyword>
<dbReference type="Pfam" id="PF00364">
    <property type="entry name" value="Biotin_lipoyl"/>
    <property type="match status" value="1"/>
</dbReference>
<dbReference type="InterPro" id="IPR011053">
    <property type="entry name" value="Single_hybrid_motif"/>
</dbReference>
<dbReference type="EMBL" id="WOTE01000009">
    <property type="protein sequence ID" value="NHO40362.1"/>
    <property type="molecule type" value="Genomic_DNA"/>
</dbReference>
<evidence type="ECO:0000256" key="6">
    <source>
        <dbReference type="ARBA" id="ARBA00023098"/>
    </source>
</evidence>
<comment type="caution">
    <text evidence="12">The sequence shown here is derived from an EMBL/GenBank/DDBJ whole genome shotgun (WGS) entry which is preliminary data.</text>
</comment>
<comment type="pathway">
    <text evidence="2 9">Lipid metabolism; fatty acid biosynthesis.</text>
</comment>
<evidence type="ECO:0000256" key="2">
    <source>
        <dbReference type="ARBA" id="ARBA00005194"/>
    </source>
</evidence>
<keyword evidence="5 9" id="KW-0276">Fatty acid metabolism</keyword>
<organism evidence="12 13">
    <name type="scientific">Acetobacter ghanensis</name>
    <dbReference type="NCBI Taxonomy" id="431306"/>
    <lineage>
        <taxon>Bacteria</taxon>
        <taxon>Pseudomonadati</taxon>
        <taxon>Pseudomonadota</taxon>
        <taxon>Alphaproteobacteria</taxon>
        <taxon>Acetobacterales</taxon>
        <taxon>Acetobacteraceae</taxon>
        <taxon>Acetobacter</taxon>
    </lineage>
</organism>
<dbReference type="Proteomes" id="UP000657200">
    <property type="component" value="Unassembled WGS sequence"/>
</dbReference>
<keyword evidence="4 9" id="KW-0444">Lipid biosynthesis</keyword>
<evidence type="ECO:0000259" key="11">
    <source>
        <dbReference type="PROSITE" id="PS50968"/>
    </source>
</evidence>
<gene>
    <name evidence="12" type="ORF">GOB80_11860</name>
</gene>
<dbReference type="InterPro" id="IPR000089">
    <property type="entry name" value="Biotin_lipoyl"/>
</dbReference>